<evidence type="ECO:0008006" key="2">
    <source>
        <dbReference type="Google" id="ProtNLM"/>
    </source>
</evidence>
<dbReference type="EMBL" id="LAZR01043203">
    <property type="protein sequence ID" value="KKL07645.1"/>
    <property type="molecule type" value="Genomic_DNA"/>
</dbReference>
<reference evidence="1" key="1">
    <citation type="journal article" date="2015" name="Nature">
        <title>Complex archaea that bridge the gap between prokaryotes and eukaryotes.</title>
        <authorList>
            <person name="Spang A."/>
            <person name="Saw J.H."/>
            <person name="Jorgensen S.L."/>
            <person name="Zaremba-Niedzwiedzka K."/>
            <person name="Martijn J."/>
            <person name="Lind A.E."/>
            <person name="van Eijk R."/>
            <person name="Schleper C."/>
            <person name="Guy L."/>
            <person name="Ettema T.J."/>
        </authorList>
    </citation>
    <scope>NUCLEOTIDE SEQUENCE</scope>
</reference>
<dbReference type="AlphaFoldDB" id="A0A0F9AE03"/>
<protein>
    <recommendedName>
        <fullName evidence="2">Peptidase M15C domain-containing protein</fullName>
    </recommendedName>
</protein>
<accession>A0A0F9AE03</accession>
<dbReference type="SUPFAM" id="SSF55166">
    <property type="entry name" value="Hedgehog/DD-peptidase"/>
    <property type="match status" value="1"/>
</dbReference>
<evidence type="ECO:0000313" key="1">
    <source>
        <dbReference type="EMBL" id="KKL07645.1"/>
    </source>
</evidence>
<sequence length="130" mass="15385">MPKFSERSRLILETCDPQLQTLFLEVVKTFDCIIVCGERREFEQNDLLRRGLSKLPYPKSKHNYIPSKAVDVYPYPINWQDRERMTYFAGFVMGKASTLGYRLRWGGDWDLDWNVRDNVFDDLGHFELIG</sequence>
<proteinExistence type="predicted"/>
<name>A0A0F9AE03_9ZZZZ</name>
<dbReference type="Gene3D" id="3.30.1380.10">
    <property type="match status" value="1"/>
</dbReference>
<dbReference type="InterPro" id="IPR009045">
    <property type="entry name" value="Zn_M74/Hedgehog-like"/>
</dbReference>
<organism evidence="1">
    <name type="scientific">marine sediment metagenome</name>
    <dbReference type="NCBI Taxonomy" id="412755"/>
    <lineage>
        <taxon>unclassified sequences</taxon>
        <taxon>metagenomes</taxon>
        <taxon>ecological metagenomes</taxon>
    </lineage>
</organism>
<gene>
    <name evidence="1" type="ORF">LCGC14_2583960</name>
</gene>
<comment type="caution">
    <text evidence="1">The sequence shown here is derived from an EMBL/GenBank/DDBJ whole genome shotgun (WGS) entry which is preliminary data.</text>
</comment>